<name>A0ABR8D3S2_9NOST</name>
<evidence type="ECO:0000313" key="2">
    <source>
        <dbReference type="Proteomes" id="UP000661112"/>
    </source>
</evidence>
<proteinExistence type="predicted"/>
<dbReference type="RefSeq" id="WP_190470709.1">
    <property type="nucleotide sequence ID" value="NZ_JACJSG010000011.1"/>
</dbReference>
<sequence length="175" mass="20719">MRRTIGFLKRKGIIHFDAHFHNVLTDGELIYLSDFGLVLDKSFALTKDEELFFEQNIFYDYGEILWSLSYLIRSSFDLCSDSDKHRLMEKYGIKDSCQPRELLPILLNNIEQIHTDGDMKLNELYVSSIIKYRSIIVLMHNFYSDMQRNNKKDKKFPDIKLQLLLEKTGFISHVK</sequence>
<accession>A0ABR8D3S2</accession>
<organism evidence="1 2">
    <name type="scientific">Anabaena azotica FACHB-119</name>
    <dbReference type="NCBI Taxonomy" id="947527"/>
    <lineage>
        <taxon>Bacteria</taxon>
        <taxon>Bacillati</taxon>
        <taxon>Cyanobacteriota</taxon>
        <taxon>Cyanophyceae</taxon>
        <taxon>Nostocales</taxon>
        <taxon>Nostocaceae</taxon>
        <taxon>Anabaena</taxon>
        <taxon>Anabaena azotica</taxon>
    </lineage>
</organism>
<evidence type="ECO:0008006" key="3">
    <source>
        <dbReference type="Google" id="ProtNLM"/>
    </source>
</evidence>
<dbReference type="Gene3D" id="1.10.510.10">
    <property type="entry name" value="Transferase(Phosphotransferase) domain 1"/>
    <property type="match status" value="1"/>
</dbReference>
<dbReference type="Proteomes" id="UP000661112">
    <property type="component" value="Unassembled WGS sequence"/>
</dbReference>
<protein>
    <recommendedName>
        <fullName evidence="3">Protein kinase domain-containing protein</fullName>
    </recommendedName>
</protein>
<comment type="caution">
    <text evidence="1">The sequence shown here is derived from an EMBL/GenBank/DDBJ whole genome shotgun (WGS) entry which is preliminary data.</text>
</comment>
<dbReference type="EMBL" id="JACJSG010000011">
    <property type="protein sequence ID" value="MBD2500930.1"/>
    <property type="molecule type" value="Genomic_DNA"/>
</dbReference>
<dbReference type="InterPro" id="IPR011009">
    <property type="entry name" value="Kinase-like_dom_sf"/>
</dbReference>
<dbReference type="SUPFAM" id="SSF56112">
    <property type="entry name" value="Protein kinase-like (PK-like)"/>
    <property type="match status" value="1"/>
</dbReference>
<keyword evidence="2" id="KW-1185">Reference proteome</keyword>
<gene>
    <name evidence="1" type="ORF">H6G83_09980</name>
</gene>
<reference evidence="1 2" key="1">
    <citation type="journal article" date="2020" name="ISME J.">
        <title>Comparative genomics reveals insights into cyanobacterial evolution and habitat adaptation.</title>
        <authorList>
            <person name="Chen M.Y."/>
            <person name="Teng W.K."/>
            <person name="Zhao L."/>
            <person name="Hu C.X."/>
            <person name="Zhou Y.K."/>
            <person name="Han B.P."/>
            <person name="Song L.R."/>
            <person name="Shu W.S."/>
        </authorList>
    </citation>
    <scope>NUCLEOTIDE SEQUENCE [LARGE SCALE GENOMIC DNA]</scope>
    <source>
        <strain evidence="1 2">FACHB-119</strain>
    </source>
</reference>
<evidence type="ECO:0000313" key="1">
    <source>
        <dbReference type="EMBL" id="MBD2500930.1"/>
    </source>
</evidence>